<proteinExistence type="inferred from homology"/>
<feature type="domain" description="Enoyl reductase (ER)" evidence="6">
    <location>
        <begin position="7"/>
        <end position="320"/>
    </location>
</feature>
<accession>A0A9Y2IR46</accession>
<evidence type="ECO:0000256" key="2">
    <source>
        <dbReference type="ARBA" id="ARBA00022723"/>
    </source>
</evidence>
<evidence type="ECO:0000313" key="7">
    <source>
        <dbReference type="EMBL" id="WIX83745.1"/>
    </source>
</evidence>
<dbReference type="AlphaFoldDB" id="A0A9Y2IR46"/>
<dbReference type="Pfam" id="PF00107">
    <property type="entry name" value="ADH_zinc_N"/>
    <property type="match status" value="1"/>
</dbReference>
<dbReference type="Pfam" id="PF08240">
    <property type="entry name" value="ADH_N"/>
    <property type="match status" value="1"/>
</dbReference>
<dbReference type="SMART" id="SM00829">
    <property type="entry name" value="PKS_ER"/>
    <property type="match status" value="1"/>
</dbReference>
<organism evidence="7 8">
    <name type="scientific">Amycolatopsis carbonis</name>
    <dbReference type="NCBI Taxonomy" id="715471"/>
    <lineage>
        <taxon>Bacteria</taxon>
        <taxon>Bacillati</taxon>
        <taxon>Actinomycetota</taxon>
        <taxon>Actinomycetes</taxon>
        <taxon>Pseudonocardiales</taxon>
        <taxon>Pseudonocardiaceae</taxon>
        <taxon>Amycolatopsis</taxon>
    </lineage>
</organism>
<dbReference type="SUPFAM" id="SSF51735">
    <property type="entry name" value="NAD(P)-binding Rossmann-fold domains"/>
    <property type="match status" value="1"/>
</dbReference>
<evidence type="ECO:0000256" key="3">
    <source>
        <dbReference type="ARBA" id="ARBA00022833"/>
    </source>
</evidence>
<evidence type="ECO:0000313" key="8">
    <source>
        <dbReference type="Proteomes" id="UP001236014"/>
    </source>
</evidence>
<dbReference type="EMBL" id="CP127294">
    <property type="protein sequence ID" value="WIX83745.1"/>
    <property type="molecule type" value="Genomic_DNA"/>
</dbReference>
<dbReference type="RefSeq" id="WP_285974291.1">
    <property type="nucleotide sequence ID" value="NZ_CP127294.1"/>
</dbReference>
<evidence type="ECO:0000256" key="1">
    <source>
        <dbReference type="ARBA" id="ARBA00001947"/>
    </source>
</evidence>
<dbReference type="PANTHER" id="PTHR43401">
    <property type="entry name" value="L-THREONINE 3-DEHYDROGENASE"/>
    <property type="match status" value="1"/>
</dbReference>
<dbReference type="PANTHER" id="PTHR43401:SF2">
    <property type="entry name" value="L-THREONINE 3-DEHYDROGENASE"/>
    <property type="match status" value="1"/>
</dbReference>
<evidence type="ECO:0000259" key="6">
    <source>
        <dbReference type="SMART" id="SM00829"/>
    </source>
</evidence>
<dbReference type="InterPro" id="IPR050129">
    <property type="entry name" value="Zn_alcohol_dh"/>
</dbReference>
<dbReference type="SUPFAM" id="SSF50129">
    <property type="entry name" value="GroES-like"/>
    <property type="match status" value="1"/>
</dbReference>
<protein>
    <submittedName>
        <fullName evidence="7">Zinc-binding dehydrogenase</fullName>
    </submittedName>
</protein>
<keyword evidence="2 5" id="KW-0479">Metal-binding</keyword>
<dbReference type="KEGG" id="acab:QRX50_24780"/>
<keyword evidence="8" id="KW-1185">Reference proteome</keyword>
<dbReference type="Gene3D" id="3.90.180.10">
    <property type="entry name" value="Medium-chain alcohol dehydrogenases, catalytic domain"/>
    <property type="match status" value="1"/>
</dbReference>
<dbReference type="InterPro" id="IPR002328">
    <property type="entry name" value="ADH_Zn_CS"/>
</dbReference>
<name>A0A9Y2IR46_9PSEU</name>
<comment type="cofactor">
    <cofactor evidence="1 5">
        <name>Zn(2+)</name>
        <dbReference type="ChEBI" id="CHEBI:29105"/>
    </cofactor>
</comment>
<dbReference type="InterPro" id="IPR013154">
    <property type="entry name" value="ADH-like_N"/>
</dbReference>
<dbReference type="PROSITE" id="PS00059">
    <property type="entry name" value="ADH_ZINC"/>
    <property type="match status" value="1"/>
</dbReference>
<dbReference type="GO" id="GO:0008270">
    <property type="term" value="F:zinc ion binding"/>
    <property type="evidence" value="ECO:0007669"/>
    <property type="project" value="InterPro"/>
</dbReference>
<dbReference type="GO" id="GO:0016491">
    <property type="term" value="F:oxidoreductase activity"/>
    <property type="evidence" value="ECO:0007669"/>
    <property type="project" value="UniProtKB-KW"/>
</dbReference>
<keyword evidence="4" id="KW-0560">Oxidoreductase</keyword>
<dbReference type="InterPro" id="IPR036291">
    <property type="entry name" value="NAD(P)-bd_dom_sf"/>
</dbReference>
<dbReference type="InterPro" id="IPR011032">
    <property type="entry name" value="GroES-like_sf"/>
</dbReference>
<sequence>MKALRFTAADAVSVDELEVPRIAADEVLVAARSVGICHSDVELLEGRYIIPFSYPVIPGHEWSGQIVETGADVTEFAPGDRVVGECVIGDDHFGFSISGAAAEFFVAKPAWLHRLPDSLSFTDGALVEPFSCGYHALMKAGNVNASDTVVVFGAGPIGLGVTAGAAALGARTITVEPAAGRAEAARKLGAEVVLDPTAGPIAEQVAEATGGAGGTVVIEATGRPSVMADVLDVAAHGARVVYVGIDVGGSAPAKLGLIQSKELSIRGIIGSPGVWPETLRFLDRAGLDLSDLVTGRFPVERAAEAITASRDTAKNIKVHLEFGAAR</sequence>
<dbReference type="InterPro" id="IPR013149">
    <property type="entry name" value="ADH-like_C"/>
</dbReference>
<evidence type="ECO:0000256" key="4">
    <source>
        <dbReference type="ARBA" id="ARBA00023002"/>
    </source>
</evidence>
<comment type="similarity">
    <text evidence="5">Belongs to the zinc-containing alcohol dehydrogenase family.</text>
</comment>
<dbReference type="InterPro" id="IPR020843">
    <property type="entry name" value="ER"/>
</dbReference>
<keyword evidence="3 5" id="KW-0862">Zinc</keyword>
<reference evidence="7 8" key="1">
    <citation type="submission" date="2023-06" db="EMBL/GenBank/DDBJ databases">
        <authorList>
            <person name="Oyuntsetseg B."/>
            <person name="Kim S.B."/>
        </authorList>
    </citation>
    <scope>NUCLEOTIDE SEQUENCE [LARGE SCALE GENOMIC DNA]</scope>
    <source>
        <strain evidence="7 8">2-15</strain>
    </source>
</reference>
<gene>
    <name evidence="7" type="ORF">QRX50_24780</name>
</gene>
<dbReference type="Proteomes" id="UP001236014">
    <property type="component" value="Chromosome"/>
</dbReference>
<evidence type="ECO:0000256" key="5">
    <source>
        <dbReference type="RuleBase" id="RU361277"/>
    </source>
</evidence>